<dbReference type="SUPFAM" id="SSF56935">
    <property type="entry name" value="Porins"/>
    <property type="match status" value="1"/>
</dbReference>
<dbReference type="NCBIfam" id="TIGR04057">
    <property type="entry name" value="SusC_RagA_signa"/>
    <property type="match status" value="1"/>
</dbReference>
<organism evidence="13 14">
    <name type="scientific">Prevotella heparinolytica</name>
    <dbReference type="NCBI Taxonomy" id="28113"/>
    <lineage>
        <taxon>Bacteria</taxon>
        <taxon>Pseudomonadati</taxon>
        <taxon>Bacteroidota</taxon>
        <taxon>Bacteroidia</taxon>
        <taxon>Bacteroidales</taxon>
        <taxon>Bacteroidaceae</taxon>
        <taxon>Bacteroides</taxon>
    </lineage>
</organism>
<comment type="similarity">
    <text evidence="8 9">Belongs to the TonB-dependent receptor family.</text>
</comment>
<feature type="chain" id="PRO_5019436537" evidence="10">
    <location>
        <begin position="27"/>
        <end position="1160"/>
    </location>
</feature>
<dbReference type="InterPro" id="IPR000531">
    <property type="entry name" value="Beta-barrel_TonB"/>
</dbReference>
<accession>A0A449I1D1</accession>
<evidence type="ECO:0000256" key="1">
    <source>
        <dbReference type="ARBA" id="ARBA00004571"/>
    </source>
</evidence>
<evidence type="ECO:0000313" key="14">
    <source>
        <dbReference type="Proteomes" id="UP000396835"/>
    </source>
</evidence>
<evidence type="ECO:0000256" key="9">
    <source>
        <dbReference type="RuleBase" id="RU003357"/>
    </source>
</evidence>
<keyword evidence="2 8" id="KW-0813">Transport</keyword>
<dbReference type="Pfam" id="PF13715">
    <property type="entry name" value="CarbopepD_reg_2"/>
    <property type="match status" value="1"/>
</dbReference>
<dbReference type="InterPro" id="IPR023996">
    <property type="entry name" value="TonB-dep_OMP_SusC/RagA"/>
</dbReference>
<dbReference type="InterPro" id="IPR008969">
    <property type="entry name" value="CarboxyPept-like_regulatory"/>
</dbReference>
<evidence type="ECO:0000256" key="4">
    <source>
        <dbReference type="ARBA" id="ARBA00022692"/>
    </source>
</evidence>
<evidence type="ECO:0000259" key="12">
    <source>
        <dbReference type="Pfam" id="PF07715"/>
    </source>
</evidence>
<feature type="signal peptide" evidence="10">
    <location>
        <begin position="1"/>
        <end position="26"/>
    </location>
</feature>
<dbReference type="InterPro" id="IPR012910">
    <property type="entry name" value="Plug_dom"/>
</dbReference>
<feature type="domain" description="TonB-dependent receptor-like beta-barrel" evidence="11">
    <location>
        <begin position="512"/>
        <end position="1121"/>
    </location>
</feature>
<dbReference type="PROSITE" id="PS52016">
    <property type="entry name" value="TONB_DEPENDENT_REC_3"/>
    <property type="match status" value="1"/>
</dbReference>
<evidence type="ECO:0000313" key="13">
    <source>
        <dbReference type="EMBL" id="VFB13157.1"/>
    </source>
</evidence>
<keyword evidence="10" id="KW-0732">Signal</keyword>
<dbReference type="InterPro" id="IPR039426">
    <property type="entry name" value="TonB-dep_rcpt-like"/>
</dbReference>
<dbReference type="AlphaFoldDB" id="A0A449I1D1"/>
<sequence>MKEYYEMKYCLLTLLLCTFAHLNGYAQVQTVTINVKNASLKQVFSSIEKQTTYRFSYRNEQIDNRHDINVSKVNASVSVVLDEALSGRNLEYTIVSSKSIVISTKVSQTPQKLKLATRTVSGVIKDIKGDPVIGASVFEKGTQNGTVTDIDGRFLLNISDNNLLTISYIGFMQQEVRPSNNIVITLKEDTQMLEEVVVVGYGTKKKANLIGAVSTITADKLKDRPISSIGQALQGQVPNLNISFASGTPGEVTRLNIRGATSIINSGSPLILIDGVEGSMDRLNPNDIESISVLKDAASAAIYGARAGFGVILITTKSNKDNKAHINYNGRFSWSDATTKTDFITTGYDAARIVDTFNLAMNNSSYTNYTQSDYAELEKRRYDTTENPDRPWVVVGSDGKYRYYGNFDWYNYLFDFSQPTWNHNLNISGGTESFNYLVSGNMNDKNGVYAQNQDKYQTRTISGKFTSQVNSWFRLSATAMLFKSKYRAPGYDYEDGGNFGNLMFHAMPYVMPYNPDGSNVYTYAPSSNRPADGFAAMIRTGKGFTEVKNTQSTYSLNAMVHLTDGLDLIGNASYRLYSKDKTFRTASFQYSERPDVLQTASTGFFQNRLRETHTEEEYHVYDLYANYQKTLNAIHNLNIVIGMNYEEGRYKNIGGRAADMLSENLNDLSLGTGTKTVYGGQHEYALMGYFGRASYDYAGKYLAEVNMRYDGTSRFPSDNRWGFFPSIALGWRFSDEVFFNPTKSWLTNGKLRVSIGSLGNQVTDGYSNPYYPYVRRVSVASTSALNYIFGDNVASYIRLDAPVSGSLTWEKIVTANIGLDLGFFNNRLTATADLYQRDTKDMLATSLTLPNVYGYTAPLENNGHLRTRGYELSLSWNDRFILGNKSFSYGVTISLADSQSRLVAYKGNETKILGRYYEGMEWGEIWGYQIDGIYKTDAEATARGVDQSFLGSRFTNQAGDLIFRDIDGNKKIDNGKGTLEEHGDLVKLGNSTARYHYGFSLTTRWNGIDFSAFFQGIGKWNVYPGGNNMMFWGPYARSYSSFIPVNFESRVWTTDNQNAYFPRAAADLARTGVMCNVNDRYLQNLAYCRLKNLTIGYTLPSVQTRKIKLDAVRFYFSGDNLLTITALKSDYLDPEQMTTDSNGRVYPYSKSFSFGIDVTF</sequence>
<evidence type="ECO:0000259" key="11">
    <source>
        <dbReference type="Pfam" id="PF00593"/>
    </source>
</evidence>
<dbReference type="Pfam" id="PF00593">
    <property type="entry name" value="TonB_dep_Rec_b-barrel"/>
    <property type="match status" value="1"/>
</dbReference>
<keyword evidence="4 8" id="KW-0812">Transmembrane</keyword>
<dbReference type="SUPFAM" id="SSF49464">
    <property type="entry name" value="Carboxypeptidase regulatory domain-like"/>
    <property type="match status" value="1"/>
</dbReference>
<protein>
    <submittedName>
        <fullName evidence="13">Outer membrane receptor proteins, mostly Fe transport</fullName>
    </submittedName>
</protein>
<dbReference type="Gene3D" id="2.40.170.20">
    <property type="entry name" value="TonB-dependent receptor, beta-barrel domain"/>
    <property type="match status" value="1"/>
</dbReference>
<dbReference type="GO" id="GO:0009279">
    <property type="term" value="C:cell outer membrane"/>
    <property type="evidence" value="ECO:0007669"/>
    <property type="project" value="UniProtKB-SubCell"/>
</dbReference>
<proteinExistence type="inferred from homology"/>
<feature type="domain" description="TonB-dependent receptor plug" evidence="12">
    <location>
        <begin position="207"/>
        <end position="311"/>
    </location>
</feature>
<evidence type="ECO:0000256" key="3">
    <source>
        <dbReference type="ARBA" id="ARBA00022452"/>
    </source>
</evidence>
<keyword evidence="13" id="KW-0675">Receptor</keyword>
<keyword evidence="3 8" id="KW-1134">Transmembrane beta strand</keyword>
<dbReference type="EMBL" id="CAACYH010000004">
    <property type="protein sequence ID" value="VFB13157.1"/>
    <property type="molecule type" value="Genomic_DNA"/>
</dbReference>
<dbReference type="OrthoDB" id="778480at2"/>
<evidence type="ECO:0000256" key="5">
    <source>
        <dbReference type="ARBA" id="ARBA00023077"/>
    </source>
</evidence>
<dbReference type="InterPro" id="IPR023997">
    <property type="entry name" value="TonB-dep_OMP_SusC/RagA_CS"/>
</dbReference>
<dbReference type="FunFam" id="2.170.130.10:FF:000003">
    <property type="entry name" value="SusC/RagA family TonB-linked outer membrane protein"/>
    <property type="match status" value="1"/>
</dbReference>
<dbReference type="Gene3D" id="2.170.130.10">
    <property type="entry name" value="TonB-dependent receptor, plug domain"/>
    <property type="match status" value="1"/>
</dbReference>
<reference evidence="13 14" key="1">
    <citation type="submission" date="2019-02" db="EMBL/GenBank/DDBJ databases">
        <authorList>
            <consortium name="Pathogen Informatics"/>
        </authorList>
    </citation>
    <scope>NUCLEOTIDE SEQUENCE [LARGE SCALE GENOMIC DNA]</scope>
    <source>
        <strain evidence="13 14">3012STDY7078512</strain>
    </source>
</reference>
<evidence type="ECO:0000256" key="10">
    <source>
        <dbReference type="SAM" id="SignalP"/>
    </source>
</evidence>
<dbReference type="Proteomes" id="UP000396835">
    <property type="component" value="Unassembled WGS sequence"/>
</dbReference>
<dbReference type="InterPro" id="IPR036942">
    <property type="entry name" value="Beta-barrel_TonB_sf"/>
</dbReference>
<dbReference type="InterPro" id="IPR037066">
    <property type="entry name" value="Plug_dom_sf"/>
</dbReference>
<dbReference type="Gene3D" id="3.55.50.30">
    <property type="match status" value="1"/>
</dbReference>
<evidence type="ECO:0000256" key="7">
    <source>
        <dbReference type="ARBA" id="ARBA00023237"/>
    </source>
</evidence>
<evidence type="ECO:0000256" key="6">
    <source>
        <dbReference type="ARBA" id="ARBA00023136"/>
    </source>
</evidence>
<keyword evidence="7 8" id="KW-0998">Cell outer membrane</keyword>
<dbReference type="RefSeq" id="WP_131751629.1">
    <property type="nucleotide sequence ID" value="NZ_CAACYH010000004.1"/>
</dbReference>
<keyword evidence="6 8" id="KW-0472">Membrane</keyword>
<dbReference type="Pfam" id="PF07715">
    <property type="entry name" value="Plug"/>
    <property type="match status" value="1"/>
</dbReference>
<comment type="subcellular location">
    <subcellularLocation>
        <location evidence="1 8">Cell outer membrane</location>
        <topology evidence="1 8">Multi-pass membrane protein</topology>
    </subcellularLocation>
</comment>
<evidence type="ECO:0000256" key="2">
    <source>
        <dbReference type="ARBA" id="ARBA00022448"/>
    </source>
</evidence>
<name>A0A449I1D1_9BACE</name>
<gene>
    <name evidence="13" type="ORF">NCTC7812_00678</name>
</gene>
<keyword evidence="5 9" id="KW-0798">TonB box</keyword>
<dbReference type="NCBIfam" id="TIGR04056">
    <property type="entry name" value="OMP_RagA_SusC"/>
    <property type="match status" value="1"/>
</dbReference>
<evidence type="ECO:0000256" key="8">
    <source>
        <dbReference type="PROSITE-ProRule" id="PRU01360"/>
    </source>
</evidence>